<evidence type="ECO:0000313" key="1">
    <source>
        <dbReference type="EMBL" id="KAI0531247.1"/>
    </source>
</evidence>
<comment type="caution">
    <text evidence="1">The sequence shown here is derived from an EMBL/GenBank/DDBJ whole genome shotgun (WGS) entry which is preliminary data.</text>
</comment>
<protein>
    <submittedName>
        <fullName evidence="1">Uncharacterized protein</fullName>
    </submittedName>
</protein>
<dbReference type="Proteomes" id="UP000829196">
    <property type="component" value="Unassembled WGS sequence"/>
</dbReference>
<keyword evidence="2" id="KW-1185">Reference proteome</keyword>
<organism evidence="1 2">
    <name type="scientific">Dendrobium nobile</name>
    <name type="common">Orchid</name>
    <dbReference type="NCBI Taxonomy" id="94219"/>
    <lineage>
        <taxon>Eukaryota</taxon>
        <taxon>Viridiplantae</taxon>
        <taxon>Streptophyta</taxon>
        <taxon>Embryophyta</taxon>
        <taxon>Tracheophyta</taxon>
        <taxon>Spermatophyta</taxon>
        <taxon>Magnoliopsida</taxon>
        <taxon>Liliopsida</taxon>
        <taxon>Asparagales</taxon>
        <taxon>Orchidaceae</taxon>
        <taxon>Epidendroideae</taxon>
        <taxon>Malaxideae</taxon>
        <taxon>Dendrobiinae</taxon>
        <taxon>Dendrobium</taxon>
    </lineage>
</organism>
<sequence length="51" mass="5874">MNDLAQASLRLSALTEMRNRNPVKNSMQEYQIMMGFTFILVKFMASSSSRK</sequence>
<dbReference type="SMR" id="A0A8T3CE33"/>
<gene>
    <name evidence="1" type="ORF">KFK09_000800</name>
</gene>
<accession>A0A8T3CE33</accession>
<evidence type="ECO:0000313" key="2">
    <source>
        <dbReference type="Proteomes" id="UP000829196"/>
    </source>
</evidence>
<dbReference type="EMBL" id="JAGYWB010000001">
    <property type="protein sequence ID" value="KAI0531247.1"/>
    <property type="molecule type" value="Genomic_DNA"/>
</dbReference>
<name>A0A8T3CE33_DENNO</name>
<dbReference type="AlphaFoldDB" id="A0A8T3CE33"/>
<proteinExistence type="predicted"/>
<reference evidence="1" key="1">
    <citation type="journal article" date="2022" name="Front. Genet.">
        <title>Chromosome-Scale Assembly of the Dendrobium nobile Genome Provides Insights Into the Molecular Mechanism of the Biosynthesis of the Medicinal Active Ingredient of Dendrobium.</title>
        <authorList>
            <person name="Xu Q."/>
            <person name="Niu S.-C."/>
            <person name="Li K.-L."/>
            <person name="Zheng P.-J."/>
            <person name="Zhang X.-J."/>
            <person name="Jia Y."/>
            <person name="Liu Y."/>
            <person name="Niu Y.-X."/>
            <person name="Yu L.-H."/>
            <person name="Chen D.-F."/>
            <person name="Zhang G.-Q."/>
        </authorList>
    </citation>
    <scope>NUCLEOTIDE SEQUENCE</scope>
    <source>
        <tissue evidence="1">Leaf</tissue>
    </source>
</reference>